<feature type="transmembrane region" description="Helical" evidence="1">
    <location>
        <begin position="25"/>
        <end position="43"/>
    </location>
</feature>
<name>A0ABW2XI02_9ACTN</name>
<evidence type="ECO:0000313" key="2">
    <source>
        <dbReference type="EMBL" id="MFD0685480.1"/>
    </source>
</evidence>
<proteinExistence type="predicted"/>
<keyword evidence="1" id="KW-0812">Transmembrane</keyword>
<comment type="caution">
    <text evidence="2">The sequence shown here is derived from an EMBL/GenBank/DDBJ whole genome shotgun (WGS) entry which is preliminary data.</text>
</comment>
<sequence length="59" mass="6436">MDVVLTLLVGTVSQADSLLMESRQLIGLFAAALAAMLAAQLGWHGTDRLIAWRQRPDED</sequence>
<keyword evidence="1" id="KW-1133">Transmembrane helix</keyword>
<keyword evidence="3" id="KW-1185">Reference proteome</keyword>
<accession>A0ABW2XI02</accession>
<protein>
    <submittedName>
        <fullName evidence="2">Uncharacterized protein</fullName>
    </submittedName>
</protein>
<dbReference type="RefSeq" id="WP_131755561.1">
    <property type="nucleotide sequence ID" value="NZ_CAACUY010000006.1"/>
</dbReference>
<evidence type="ECO:0000256" key="1">
    <source>
        <dbReference type="SAM" id="Phobius"/>
    </source>
</evidence>
<evidence type="ECO:0000313" key="3">
    <source>
        <dbReference type="Proteomes" id="UP001597063"/>
    </source>
</evidence>
<dbReference type="Proteomes" id="UP001597063">
    <property type="component" value="Unassembled WGS sequence"/>
</dbReference>
<organism evidence="2 3">
    <name type="scientific">Actinomadura fibrosa</name>
    <dbReference type="NCBI Taxonomy" id="111802"/>
    <lineage>
        <taxon>Bacteria</taxon>
        <taxon>Bacillati</taxon>
        <taxon>Actinomycetota</taxon>
        <taxon>Actinomycetes</taxon>
        <taxon>Streptosporangiales</taxon>
        <taxon>Thermomonosporaceae</taxon>
        <taxon>Actinomadura</taxon>
    </lineage>
</organism>
<dbReference type="EMBL" id="JBHTGP010000006">
    <property type="protein sequence ID" value="MFD0685480.1"/>
    <property type="molecule type" value="Genomic_DNA"/>
</dbReference>
<gene>
    <name evidence="2" type="ORF">ACFQZM_13295</name>
</gene>
<keyword evidence="1" id="KW-0472">Membrane</keyword>
<reference evidence="3" key="1">
    <citation type="journal article" date="2019" name="Int. J. Syst. Evol. Microbiol.">
        <title>The Global Catalogue of Microorganisms (GCM) 10K type strain sequencing project: providing services to taxonomists for standard genome sequencing and annotation.</title>
        <authorList>
            <consortium name="The Broad Institute Genomics Platform"/>
            <consortium name="The Broad Institute Genome Sequencing Center for Infectious Disease"/>
            <person name="Wu L."/>
            <person name="Ma J."/>
        </authorList>
    </citation>
    <scope>NUCLEOTIDE SEQUENCE [LARGE SCALE GENOMIC DNA]</scope>
    <source>
        <strain evidence="3">JCM 9371</strain>
    </source>
</reference>